<evidence type="ECO:0000256" key="6">
    <source>
        <dbReference type="PROSITE-ProRule" id="PRU00176"/>
    </source>
</evidence>
<dbReference type="InterPro" id="IPR034393">
    <property type="entry name" value="TatSF1-like"/>
</dbReference>
<feature type="compositionally biased region" description="Acidic residues" evidence="8">
    <location>
        <begin position="313"/>
        <end position="325"/>
    </location>
</feature>
<keyword evidence="3" id="KW-0677">Repeat</keyword>
<keyword evidence="5" id="KW-0508">mRNA splicing</keyword>
<dbReference type="AlphaFoldDB" id="A0A6A5TH39"/>
<feature type="domain" description="RRM" evidence="9">
    <location>
        <begin position="61"/>
        <end position="150"/>
    </location>
</feature>
<comment type="similarity">
    <text evidence="1">Belongs to the HTATSF1 family.</text>
</comment>
<dbReference type="Gene3D" id="3.30.70.330">
    <property type="match status" value="2"/>
</dbReference>
<dbReference type="SUPFAM" id="SSF54928">
    <property type="entry name" value="RNA-binding domain, RBD"/>
    <property type="match status" value="2"/>
</dbReference>
<evidence type="ECO:0000256" key="4">
    <source>
        <dbReference type="ARBA" id="ARBA00022884"/>
    </source>
</evidence>
<dbReference type="Proteomes" id="UP000800035">
    <property type="component" value="Unassembled WGS sequence"/>
</dbReference>
<dbReference type="SMART" id="SM00360">
    <property type="entry name" value="RRM"/>
    <property type="match status" value="2"/>
</dbReference>
<dbReference type="GO" id="GO:0003723">
    <property type="term" value="F:RNA binding"/>
    <property type="evidence" value="ECO:0007669"/>
    <property type="project" value="UniProtKB-UniRule"/>
</dbReference>
<keyword evidence="2" id="KW-0507">mRNA processing</keyword>
<proteinExistence type="inferred from homology"/>
<dbReference type="PANTHER" id="PTHR15608">
    <property type="entry name" value="SPLICING FACTOR U2AF-ASSOCIATED PROTEIN 2"/>
    <property type="match status" value="1"/>
</dbReference>
<evidence type="ECO:0000256" key="7">
    <source>
        <dbReference type="SAM" id="Coils"/>
    </source>
</evidence>
<feature type="compositionally biased region" description="Basic and acidic residues" evidence="8">
    <location>
        <begin position="301"/>
        <end position="312"/>
    </location>
</feature>
<dbReference type="GO" id="GO:0005686">
    <property type="term" value="C:U2 snRNP"/>
    <property type="evidence" value="ECO:0007669"/>
    <property type="project" value="TreeGrafter"/>
</dbReference>
<dbReference type="EMBL" id="ML977017">
    <property type="protein sequence ID" value="KAF1951444.1"/>
    <property type="molecule type" value="Genomic_DNA"/>
</dbReference>
<evidence type="ECO:0000259" key="9">
    <source>
        <dbReference type="PROSITE" id="PS50102"/>
    </source>
</evidence>
<name>A0A6A5TH39_9PLEO</name>
<dbReference type="PANTHER" id="PTHR15608:SF0">
    <property type="entry name" value="HIV TAT-SPECIFIC FACTOR 1"/>
    <property type="match status" value="1"/>
</dbReference>
<keyword evidence="7" id="KW-0175">Coiled coil</keyword>
<organism evidence="10 11">
    <name type="scientific">Byssothecium circinans</name>
    <dbReference type="NCBI Taxonomy" id="147558"/>
    <lineage>
        <taxon>Eukaryota</taxon>
        <taxon>Fungi</taxon>
        <taxon>Dikarya</taxon>
        <taxon>Ascomycota</taxon>
        <taxon>Pezizomycotina</taxon>
        <taxon>Dothideomycetes</taxon>
        <taxon>Pleosporomycetidae</taxon>
        <taxon>Pleosporales</taxon>
        <taxon>Massarineae</taxon>
        <taxon>Massarinaceae</taxon>
        <taxon>Byssothecium</taxon>
    </lineage>
</organism>
<evidence type="ECO:0000256" key="3">
    <source>
        <dbReference type="ARBA" id="ARBA00022737"/>
    </source>
</evidence>
<evidence type="ECO:0000256" key="8">
    <source>
        <dbReference type="SAM" id="MobiDB-lite"/>
    </source>
</evidence>
<dbReference type="InterPro" id="IPR000504">
    <property type="entry name" value="RRM_dom"/>
</dbReference>
<dbReference type="PROSITE" id="PS50102">
    <property type="entry name" value="RRM"/>
    <property type="match status" value="1"/>
</dbReference>
<evidence type="ECO:0000256" key="1">
    <source>
        <dbReference type="ARBA" id="ARBA00007747"/>
    </source>
</evidence>
<feature type="region of interest" description="Disordered" evidence="8">
    <location>
        <begin position="20"/>
        <end position="59"/>
    </location>
</feature>
<sequence length="325" mass="36953">MTDSAELDAFEASMGEHFAQSGLYGDSSNKRKSPPIPDAQSQKKKPVKAQKVQEKKPQENRAVYVTNIPRDATVEEIEDVFKKYGMIDQGVDGKPRIKMYTTEEDDFNGEALVVYFKKDSVQLAIRLQDDYEFRLGDQSNGTVKVQEADNTFKKNTNSAQIANKLVRKERKAAERSRAEMQRKLAEWSDNEEEVEKTYAVKKNKWAKMCVIKNVFILEDLEEDVSAILEIKEDMREAAEKCGEVTNVILYDLEPEGVVVVRFKDFEGAEMFRDKFNGKGYNNAKLSVTIADDRPRFKKSGKSKEDKSRKNGDDAEYGDSDASMDA</sequence>
<gene>
    <name evidence="10" type="ORF">CC80DRAFT_508862</name>
</gene>
<dbReference type="Pfam" id="PF00076">
    <property type="entry name" value="RRM_1"/>
    <property type="match status" value="2"/>
</dbReference>
<protein>
    <recommendedName>
        <fullName evidence="9">RRM domain-containing protein</fullName>
    </recommendedName>
</protein>
<keyword evidence="4 6" id="KW-0694">RNA-binding</keyword>
<keyword evidence="11" id="KW-1185">Reference proteome</keyword>
<evidence type="ECO:0000256" key="5">
    <source>
        <dbReference type="ARBA" id="ARBA00023187"/>
    </source>
</evidence>
<accession>A0A6A5TH39</accession>
<feature type="coiled-coil region" evidence="7">
    <location>
        <begin position="163"/>
        <end position="237"/>
    </location>
</feature>
<dbReference type="GO" id="GO:0000398">
    <property type="term" value="P:mRNA splicing, via spliceosome"/>
    <property type="evidence" value="ECO:0007669"/>
    <property type="project" value="UniProtKB-ARBA"/>
</dbReference>
<feature type="region of interest" description="Disordered" evidence="8">
    <location>
        <begin position="294"/>
        <end position="325"/>
    </location>
</feature>
<dbReference type="InterPro" id="IPR035979">
    <property type="entry name" value="RBD_domain_sf"/>
</dbReference>
<dbReference type="OrthoDB" id="10258585at2759"/>
<dbReference type="FunFam" id="3.30.70.330:FF:000105">
    <property type="entry name" value="HIV Tat-specific factor 1 homolog"/>
    <property type="match status" value="1"/>
</dbReference>
<evidence type="ECO:0000256" key="2">
    <source>
        <dbReference type="ARBA" id="ARBA00022664"/>
    </source>
</evidence>
<reference evidence="10" key="1">
    <citation type="journal article" date="2020" name="Stud. Mycol.">
        <title>101 Dothideomycetes genomes: a test case for predicting lifestyles and emergence of pathogens.</title>
        <authorList>
            <person name="Haridas S."/>
            <person name="Albert R."/>
            <person name="Binder M."/>
            <person name="Bloem J."/>
            <person name="Labutti K."/>
            <person name="Salamov A."/>
            <person name="Andreopoulos B."/>
            <person name="Baker S."/>
            <person name="Barry K."/>
            <person name="Bills G."/>
            <person name="Bluhm B."/>
            <person name="Cannon C."/>
            <person name="Castanera R."/>
            <person name="Culley D."/>
            <person name="Daum C."/>
            <person name="Ezra D."/>
            <person name="Gonzalez J."/>
            <person name="Henrissat B."/>
            <person name="Kuo A."/>
            <person name="Liang C."/>
            <person name="Lipzen A."/>
            <person name="Lutzoni F."/>
            <person name="Magnuson J."/>
            <person name="Mondo S."/>
            <person name="Nolan M."/>
            <person name="Ohm R."/>
            <person name="Pangilinan J."/>
            <person name="Park H.-J."/>
            <person name="Ramirez L."/>
            <person name="Alfaro M."/>
            <person name="Sun H."/>
            <person name="Tritt A."/>
            <person name="Yoshinaga Y."/>
            <person name="Zwiers L.-H."/>
            <person name="Turgeon B."/>
            <person name="Goodwin S."/>
            <person name="Spatafora J."/>
            <person name="Crous P."/>
            <person name="Grigoriev I."/>
        </authorList>
    </citation>
    <scope>NUCLEOTIDE SEQUENCE</scope>
    <source>
        <strain evidence="10">CBS 675.92</strain>
    </source>
</reference>
<evidence type="ECO:0000313" key="10">
    <source>
        <dbReference type="EMBL" id="KAF1951444.1"/>
    </source>
</evidence>
<dbReference type="GO" id="GO:0005684">
    <property type="term" value="C:U2-type spliceosomal complex"/>
    <property type="evidence" value="ECO:0007669"/>
    <property type="project" value="TreeGrafter"/>
</dbReference>
<evidence type="ECO:0000313" key="11">
    <source>
        <dbReference type="Proteomes" id="UP000800035"/>
    </source>
</evidence>
<dbReference type="InterPro" id="IPR012677">
    <property type="entry name" value="Nucleotide-bd_a/b_plait_sf"/>
</dbReference>